<evidence type="ECO:0000259" key="9">
    <source>
        <dbReference type="Pfam" id="PF12804"/>
    </source>
</evidence>
<comment type="caution">
    <text evidence="10">The sequence shown here is derived from an EMBL/GenBank/DDBJ whole genome shotgun (WGS) entry which is preliminary data.</text>
</comment>
<dbReference type="InterPro" id="IPR029044">
    <property type="entry name" value="Nucleotide-diphossugar_trans"/>
</dbReference>
<dbReference type="GO" id="GO:0061603">
    <property type="term" value="F:molybdenum cofactor guanylyltransferase activity"/>
    <property type="evidence" value="ECO:0007669"/>
    <property type="project" value="UniProtKB-EC"/>
</dbReference>
<keyword evidence="2 8" id="KW-0808">Transferase</keyword>
<keyword evidence="6 8" id="KW-0342">GTP-binding</keyword>
<comment type="subunit">
    <text evidence="8">Monomer.</text>
</comment>
<dbReference type="GO" id="GO:0005525">
    <property type="term" value="F:GTP binding"/>
    <property type="evidence" value="ECO:0007669"/>
    <property type="project" value="UniProtKB-UniRule"/>
</dbReference>
<keyword evidence="7 8" id="KW-0501">Molybdenum cofactor biosynthesis</keyword>
<dbReference type="SUPFAM" id="SSF53448">
    <property type="entry name" value="Nucleotide-diphospho-sugar transferases"/>
    <property type="match status" value="1"/>
</dbReference>
<keyword evidence="1 8" id="KW-0963">Cytoplasm</keyword>
<dbReference type="InterPro" id="IPR025877">
    <property type="entry name" value="MobA-like_NTP_Trfase"/>
</dbReference>
<evidence type="ECO:0000256" key="3">
    <source>
        <dbReference type="ARBA" id="ARBA00022723"/>
    </source>
</evidence>
<accession>A0A4R6VQG7</accession>
<comment type="caution">
    <text evidence="8">Lacks conserved residue(s) required for the propagation of feature annotation.</text>
</comment>
<dbReference type="Gene3D" id="3.90.550.10">
    <property type="entry name" value="Spore Coat Polysaccharide Biosynthesis Protein SpsA, Chain A"/>
    <property type="match status" value="1"/>
</dbReference>
<protein>
    <recommendedName>
        <fullName evidence="8">Molybdenum cofactor guanylyltransferase</fullName>
        <shortName evidence="8">MoCo guanylyltransferase</shortName>
        <ecNumber evidence="8">2.7.7.77</ecNumber>
    </recommendedName>
    <alternativeName>
        <fullName evidence="8">GTP:molybdopterin guanylyltransferase</fullName>
    </alternativeName>
    <alternativeName>
        <fullName evidence="8">Mo-MPT guanylyltransferase</fullName>
    </alternativeName>
    <alternativeName>
        <fullName evidence="8">Molybdopterin guanylyltransferase</fullName>
    </alternativeName>
    <alternativeName>
        <fullName evidence="8">Molybdopterin-guanine dinucleotide synthase</fullName>
        <shortName evidence="8">MGD synthase</shortName>
    </alternativeName>
</protein>
<dbReference type="AlphaFoldDB" id="A0A4R6VQG7"/>
<keyword evidence="3 8" id="KW-0479">Metal-binding</keyword>
<comment type="function">
    <text evidence="8">Transfers a GMP moiety from GTP to Mo-molybdopterin (Mo-MPT) cofactor (Moco or molybdenum cofactor) to form Mo-molybdopterin guanine dinucleotide (Mo-MGD) cofactor.</text>
</comment>
<proteinExistence type="inferred from homology"/>
<comment type="domain">
    <text evidence="8">The N-terminal domain determines nucleotide recognition and specific binding, while the C-terminal domain determines the specific binding to the target protein.</text>
</comment>
<dbReference type="EC" id="2.7.7.77" evidence="8"/>
<dbReference type="EMBL" id="SNYR01000001">
    <property type="protein sequence ID" value="TDQ66212.1"/>
    <property type="molecule type" value="Genomic_DNA"/>
</dbReference>
<keyword evidence="5 8" id="KW-0460">Magnesium</keyword>
<dbReference type="Pfam" id="PF12804">
    <property type="entry name" value="NTP_transf_3"/>
    <property type="match status" value="1"/>
</dbReference>
<dbReference type="PANTHER" id="PTHR19136:SF81">
    <property type="entry name" value="MOLYBDENUM COFACTOR GUANYLYLTRANSFERASE"/>
    <property type="match status" value="1"/>
</dbReference>
<keyword evidence="4 8" id="KW-0547">Nucleotide-binding</keyword>
<dbReference type="PANTHER" id="PTHR19136">
    <property type="entry name" value="MOLYBDENUM COFACTOR GUANYLYLTRANSFERASE"/>
    <property type="match status" value="1"/>
</dbReference>
<evidence type="ECO:0000256" key="6">
    <source>
        <dbReference type="ARBA" id="ARBA00023134"/>
    </source>
</evidence>
<evidence type="ECO:0000256" key="8">
    <source>
        <dbReference type="HAMAP-Rule" id="MF_00316"/>
    </source>
</evidence>
<comment type="cofactor">
    <cofactor evidence="8">
        <name>Mg(2+)</name>
        <dbReference type="ChEBI" id="CHEBI:18420"/>
    </cofactor>
</comment>
<comment type="subcellular location">
    <subcellularLocation>
        <location evidence="8">Cytoplasm</location>
    </subcellularLocation>
</comment>
<dbReference type="InterPro" id="IPR013482">
    <property type="entry name" value="Molybde_CF_guanTrfase"/>
</dbReference>
<feature type="binding site" evidence="8">
    <location>
        <begin position="15"/>
        <end position="17"/>
    </location>
    <ligand>
        <name>GTP</name>
        <dbReference type="ChEBI" id="CHEBI:37565"/>
    </ligand>
</feature>
<feature type="binding site" evidence="8">
    <location>
        <position position="109"/>
    </location>
    <ligand>
        <name>Mg(2+)</name>
        <dbReference type="ChEBI" id="CHEBI:18420"/>
    </ligand>
</feature>
<dbReference type="GO" id="GO:0005737">
    <property type="term" value="C:cytoplasm"/>
    <property type="evidence" value="ECO:0007669"/>
    <property type="project" value="UniProtKB-SubCell"/>
</dbReference>
<evidence type="ECO:0000256" key="7">
    <source>
        <dbReference type="ARBA" id="ARBA00023150"/>
    </source>
</evidence>
<dbReference type="GO" id="GO:0006777">
    <property type="term" value="P:Mo-molybdopterin cofactor biosynthetic process"/>
    <property type="evidence" value="ECO:0007669"/>
    <property type="project" value="UniProtKB-KW"/>
</dbReference>
<gene>
    <name evidence="8" type="primary">mobA</name>
    <name evidence="10" type="ORF">ATL17_0202</name>
</gene>
<reference evidence="10 11" key="1">
    <citation type="submission" date="2019-03" db="EMBL/GenBank/DDBJ databases">
        <title>Genomic Encyclopedia of Type Strains, Phase III (KMG-III): the genomes of soil and plant-associated and newly described type strains.</title>
        <authorList>
            <person name="Whitman W."/>
        </authorList>
    </citation>
    <scope>NUCLEOTIDE SEQUENCE [LARGE SCALE GENOMIC DNA]</scope>
    <source>
        <strain evidence="10 11">CGMCC 1.7002</strain>
    </source>
</reference>
<evidence type="ECO:0000256" key="4">
    <source>
        <dbReference type="ARBA" id="ARBA00022741"/>
    </source>
</evidence>
<organism evidence="10 11">
    <name type="scientific">Maritalea mobilis</name>
    <dbReference type="NCBI Taxonomy" id="483324"/>
    <lineage>
        <taxon>Bacteria</taxon>
        <taxon>Pseudomonadati</taxon>
        <taxon>Pseudomonadota</taxon>
        <taxon>Alphaproteobacteria</taxon>
        <taxon>Hyphomicrobiales</taxon>
        <taxon>Devosiaceae</taxon>
        <taxon>Maritalea</taxon>
    </lineage>
</organism>
<name>A0A4R6VQG7_9HYPH</name>
<feature type="binding site" evidence="8">
    <location>
        <position position="28"/>
    </location>
    <ligand>
        <name>GTP</name>
        <dbReference type="ChEBI" id="CHEBI:37565"/>
    </ligand>
</feature>
<evidence type="ECO:0000256" key="5">
    <source>
        <dbReference type="ARBA" id="ARBA00022842"/>
    </source>
</evidence>
<dbReference type="HAMAP" id="MF_00316">
    <property type="entry name" value="MobA"/>
    <property type="match status" value="1"/>
</dbReference>
<keyword evidence="11" id="KW-1185">Reference proteome</keyword>
<evidence type="ECO:0000256" key="2">
    <source>
        <dbReference type="ARBA" id="ARBA00022679"/>
    </source>
</evidence>
<feature type="domain" description="MobA-like NTP transferase" evidence="9">
    <location>
        <begin position="12"/>
        <end position="171"/>
    </location>
</feature>
<sequence>MAGHYKYMSIFGVILAGGEGTRFGCVDKAALRLKNMPLVHHLVSRLDSQTAQIALVGQTNAPLPQAVIHLSDGYDPPIGPLGGIYAGAKWASDLSDRPCHYWILTAPVDGPIFPTDFVQHAEPMMAARTPIIARYGNDLYPICGLWPLKMALDIPAQLEKQNGYALRPMLRALRAQEIDFQQFYPQNPFANANKMSDLLALSRQLQR</sequence>
<comment type="similarity">
    <text evidence="8">Belongs to the MobA family.</text>
</comment>
<evidence type="ECO:0000313" key="10">
    <source>
        <dbReference type="EMBL" id="TDQ66212.1"/>
    </source>
</evidence>
<feature type="binding site" evidence="8">
    <location>
        <position position="109"/>
    </location>
    <ligand>
        <name>GTP</name>
        <dbReference type="ChEBI" id="CHEBI:37565"/>
    </ligand>
</feature>
<comment type="catalytic activity">
    <reaction evidence="8">
        <text>Mo-molybdopterin + GTP + H(+) = Mo-molybdopterin guanine dinucleotide + diphosphate</text>
        <dbReference type="Rhea" id="RHEA:34243"/>
        <dbReference type="ChEBI" id="CHEBI:15378"/>
        <dbReference type="ChEBI" id="CHEBI:33019"/>
        <dbReference type="ChEBI" id="CHEBI:37565"/>
        <dbReference type="ChEBI" id="CHEBI:71302"/>
        <dbReference type="ChEBI" id="CHEBI:71310"/>
        <dbReference type="EC" id="2.7.7.77"/>
    </reaction>
</comment>
<dbReference type="Proteomes" id="UP000295391">
    <property type="component" value="Unassembled WGS sequence"/>
</dbReference>
<dbReference type="CDD" id="cd02503">
    <property type="entry name" value="MobA"/>
    <property type="match status" value="1"/>
</dbReference>
<evidence type="ECO:0000256" key="1">
    <source>
        <dbReference type="ARBA" id="ARBA00022490"/>
    </source>
</evidence>
<dbReference type="GO" id="GO:0046872">
    <property type="term" value="F:metal ion binding"/>
    <property type="evidence" value="ECO:0007669"/>
    <property type="project" value="UniProtKB-KW"/>
</dbReference>
<evidence type="ECO:0000313" key="11">
    <source>
        <dbReference type="Proteomes" id="UP000295391"/>
    </source>
</evidence>